<evidence type="ECO:0000313" key="2">
    <source>
        <dbReference type="EMBL" id="KAE9539529.1"/>
    </source>
</evidence>
<evidence type="ECO:0000313" key="3">
    <source>
        <dbReference type="Proteomes" id="UP000475862"/>
    </source>
</evidence>
<gene>
    <name evidence="2" type="ORF">AGLY_004781</name>
</gene>
<accession>A0A6G0TX63</accession>
<organism evidence="2 3">
    <name type="scientific">Aphis glycines</name>
    <name type="common">Soybean aphid</name>
    <dbReference type="NCBI Taxonomy" id="307491"/>
    <lineage>
        <taxon>Eukaryota</taxon>
        <taxon>Metazoa</taxon>
        <taxon>Ecdysozoa</taxon>
        <taxon>Arthropoda</taxon>
        <taxon>Hexapoda</taxon>
        <taxon>Insecta</taxon>
        <taxon>Pterygota</taxon>
        <taxon>Neoptera</taxon>
        <taxon>Paraneoptera</taxon>
        <taxon>Hemiptera</taxon>
        <taxon>Sternorrhyncha</taxon>
        <taxon>Aphidomorpha</taxon>
        <taxon>Aphidoidea</taxon>
        <taxon>Aphididae</taxon>
        <taxon>Aphidini</taxon>
        <taxon>Aphis</taxon>
        <taxon>Aphis</taxon>
    </lineage>
</organism>
<reference evidence="2 3" key="1">
    <citation type="submission" date="2019-08" db="EMBL/GenBank/DDBJ databases">
        <title>The genome of the soybean aphid Biotype 1, its phylome, world population structure and adaptation to the North American continent.</title>
        <authorList>
            <person name="Giordano R."/>
            <person name="Donthu R.K."/>
            <person name="Hernandez A.G."/>
            <person name="Wright C.L."/>
            <person name="Zimin A.V."/>
        </authorList>
    </citation>
    <scope>NUCLEOTIDE SEQUENCE [LARGE SCALE GENOMIC DNA]</scope>
    <source>
        <tissue evidence="2">Whole aphids</tissue>
    </source>
</reference>
<feature type="signal peptide" evidence="1">
    <location>
        <begin position="1"/>
        <end position="22"/>
    </location>
</feature>
<name>A0A6G0TX63_APHGL</name>
<protein>
    <submittedName>
        <fullName evidence="2">Uncharacterized protein</fullName>
    </submittedName>
</protein>
<sequence length="234" mass="27577">MKARFNFLKLFALSHLTPVQKAHLSYAVRKDIEAREIQRLDSKKRFRQWKLNRINRAELLVTLLSQDAIDLFFDHARRRFGHNDNPVYTGYVIKEILLVFTCEKCIKAVIDDSNVHDHTYCTIENKSFKTLTRMKNQKKLRISIVKWLAKDKSSIKLFYFTTCKIVKYTKTKKKLGFLLRIWLHTNINAKISLAERRWDVSNRREVIRISNRTCLEENARGSSSKVVCSRPGVT</sequence>
<proteinExistence type="predicted"/>
<keyword evidence="1" id="KW-0732">Signal</keyword>
<comment type="caution">
    <text evidence="2">The sequence shown here is derived from an EMBL/GenBank/DDBJ whole genome shotgun (WGS) entry which is preliminary data.</text>
</comment>
<dbReference type="Proteomes" id="UP000475862">
    <property type="component" value="Unassembled WGS sequence"/>
</dbReference>
<keyword evidence="3" id="KW-1185">Reference proteome</keyword>
<dbReference type="AlphaFoldDB" id="A0A6G0TX63"/>
<feature type="chain" id="PRO_5026111695" evidence="1">
    <location>
        <begin position="23"/>
        <end position="234"/>
    </location>
</feature>
<evidence type="ECO:0000256" key="1">
    <source>
        <dbReference type="SAM" id="SignalP"/>
    </source>
</evidence>
<dbReference type="EMBL" id="VYZN01000014">
    <property type="protein sequence ID" value="KAE9539529.1"/>
    <property type="molecule type" value="Genomic_DNA"/>
</dbReference>